<dbReference type="EMBL" id="SZON01001669">
    <property type="protein sequence ID" value="TKI90204.1"/>
    <property type="molecule type" value="Genomic_DNA"/>
</dbReference>
<dbReference type="Proteomes" id="UP000305222">
    <property type="component" value="Unassembled WGS sequence"/>
</dbReference>
<feature type="transmembrane region" description="Helical" evidence="1">
    <location>
        <begin position="6"/>
        <end position="25"/>
    </location>
</feature>
<evidence type="ECO:0000313" key="2">
    <source>
        <dbReference type="EMBL" id="TKI90204.1"/>
    </source>
</evidence>
<comment type="caution">
    <text evidence="2">The sequence shown here is derived from an EMBL/GenBank/DDBJ whole genome shotgun (WGS) entry which is preliminary data.</text>
</comment>
<evidence type="ECO:0000256" key="1">
    <source>
        <dbReference type="SAM" id="Phobius"/>
    </source>
</evidence>
<accession>A0A4U3ANF5</accession>
<organism evidence="2 3">
    <name type="scientific">Bacillus wiedmannii</name>
    <dbReference type="NCBI Taxonomy" id="1890302"/>
    <lineage>
        <taxon>Bacteria</taxon>
        <taxon>Bacillati</taxon>
        <taxon>Bacillota</taxon>
        <taxon>Bacilli</taxon>
        <taxon>Bacillales</taxon>
        <taxon>Bacillaceae</taxon>
        <taxon>Bacillus</taxon>
        <taxon>Bacillus cereus group</taxon>
    </lineage>
</organism>
<reference evidence="2 3" key="1">
    <citation type="journal article" date="2019" name="Environ. Microbiol.">
        <title>An active ?-lactamase is a part of an orchestrated cell wall stress resistance network of Bacillus subtilis and related rhizosphere species.</title>
        <authorList>
            <person name="Bucher T."/>
            <person name="Keren-Paz A."/>
            <person name="Hausser J."/>
            <person name="Olender T."/>
            <person name="Cytryn E."/>
            <person name="Kolodkin-Gal I."/>
        </authorList>
    </citation>
    <scope>NUCLEOTIDE SEQUENCE [LARGE SCALE GENOMIC DNA]</scope>
    <source>
        <strain evidence="2 3">I5</strain>
    </source>
</reference>
<sequence length="47" mass="5674">LEWKYSYLIALLFIIFTTGGMYLYMRFKGWAGDLLRVKKKKSFFKSN</sequence>
<protein>
    <submittedName>
        <fullName evidence="2">Magnesium transporter</fullName>
    </submittedName>
</protein>
<evidence type="ECO:0000313" key="3">
    <source>
        <dbReference type="Proteomes" id="UP000305222"/>
    </source>
</evidence>
<keyword evidence="1" id="KW-1133">Transmembrane helix</keyword>
<proteinExistence type="predicted"/>
<dbReference type="AlphaFoldDB" id="A0A4U3ANF5"/>
<keyword evidence="1" id="KW-0812">Transmembrane</keyword>
<feature type="non-terminal residue" evidence="2">
    <location>
        <position position="1"/>
    </location>
</feature>
<name>A0A4U3ANF5_9BACI</name>
<gene>
    <name evidence="2" type="ORF">FC699_24515</name>
</gene>
<keyword evidence="1" id="KW-0472">Membrane</keyword>